<feature type="domain" description="Integrase p58-like C-terminal" evidence="2">
    <location>
        <begin position="8"/>
        <end position="44"/>
    </location>
</feature>
<dbReference type="InterPro" id="IPR054465">
    <property type="entry name" value="Integrase_p58-like_C"/>
</dbReference>
<keyword evidence="1" id="KW-0472">Membrane</keyword>
<keyword evidence="1" id="KW-1133">Transmembrane helix</keyword>
<evidence type="ECO:0000256" key="1">
    <source>
        <dbReference type="SAM" id="Phobius"/>
    </source>
</evidence>
<organism evidence="3 4">
    <name type="scientific">Cordylochernes scorpioides</name>
    <dbReference type="NCBI Taxonomy" id="51811"/>
    <lineage>
        <taxon>Eukaryota</taxon>
        <taxon>Metazoa</taxon>
        <taxon>Ecdysozoa</taxon>
        <taxon>Arthropoda</taxon>
        <taxon>Chelicerata</taxon>
        <taxon>Arachnida</taxon>
        <taxon>Pseudoscorpiones</taxon>
        <taxon>Cheliferoidea</taxon>
        <taxon>Chernetidae</taxon>
        <taxon>Cordylochernes</taxon>
    </lineage>
</organism>
<sequence length="255" mass="28757">MKRYFGSYKITRKLSDVTFKVEPVDQPNRRRQIRDLVNVLRMKPYHDPEDQADLFNSRSFSKPRSHNSTCEASAAEISSASVDERDTQPCFPVIHEMGFDLSRSKFPLIDFLSVLSLAHVASLYASSVGGFWLDMRSSSSLVVFRYLTIIFAAFQSQFLGFWFLLLSMQTGAAISGLDTTLRYNSEPISCWYWTLFGRSFTSDIPGYPLSMGVKVISCGITASAHRDCGSPESNSMHLVISISDRFFLSATPFWA</sequence>
<feature type="transmembrane region" description="Helical" evidence="1">
    <location>
        <begin position="111"/>
        <end position="132"/>
    </location>
</feature>
<accession>A0ABY6KY31</accession>
<feature type="transmembrane region" description="Helical" evidence="1">
    <location>
        <begin position="144"/>
        <end position="165"/>
    </location>
</feature>
<keyword evidence="4" id="KW-1185">Reference proteome</keyword>
<evidence type="ECO:0000313" key="4">
    <source>
        <dbReference type="Proteomes" id="UP001235939"/>
    </source>
</evidence>
<keyword evidence="1" id="KW-0812">Transmembrane</keyword>
<evidence type="ECO:0000313" key="3">
    <source>
        <dbReference type="EMBL" id="UYV73791.1"/>
    </source>
</evidence>
<proteinExistence type="predicted"/>
<dbReference type="Pfam" id="PF22938">
    <property type="entry name" value="Integrase_p58_C"/>
    <property type="match status" value="1"/>
</dbReference>
<dbReference type="EMBL" id="CP092873">
    <property type="protein sequence ID" value="UYV73791.1"/>
    <property type="molecule type" value="Genomic_DNA"/>
</dbReference>
<protein>
    <recommendedName>
        <fullName evidence="2">Integrase p58-like C-terminal domain-containing protein</fullName>
    </recommendedName>
</protein>
<feature type="non-terminal residue" evidence="3">
    <location>
        <position position="1"/>
    </location>
</feature>
<evidence type="ECO:0000259" key="2">
    <source>
        <dbReference type="Pfam" id="PF22938"/>
    </source>
</evidence>
<reference evidence="3 4" key="1">
    <citation type="submission" date="2022-01" db="EMBL/GenBank/DDBJ databases">
        <title>A chromosomal length assembly of Cordylochernes scorpioides.</title>
        <authorList>
            <person name="Zeh D."/>
            <person name="Zeh J."/>
        </authorList>
    </citation>
    <scope>NUCLEOTIDE SEQUENCE [LARGE SCALE GENOMIC DNA]</scope>
    <source>
        <strain evidence="3">IN4F17</strain>
        <tissue evidence="3">Whole Body</tissue>
    </source>
</reference>
<name>A0ABY6KY31_9ARAC</name>
<gene>
    <name evidence="3" type="ORF">LAZ67_11000928</name>
</gene>
<dbReference type="Proteomes" id="UP001235939">
    <property type="component" value="Chromosome 11"/>
</dbReference>